<keyword evidence="8" id="KW-1185">Reference proteome</keyword>
<dbReference type="AlphaFoldDB" id="A0A7M7PUW7"/>
<feature type="region of interest" description="Disordered" evidence="3">
    <location>
        <begin position="489"/>
        <end position="514"/>
    </location>
</feature>
<feature type="compositionally biased region" description="Basic and acidic residues" evidence="3">
    <location>
        <begin position="369"/>
        <end position="379"/>
    </location>
</feature>
<feature type="compositionally biased region" description="Polar residues" evidence="3">
    <location>
        <begin position="627"/>
        <end position="644"/>
    </location>
</feature>
<evidence type="ECO:0000256" key="1">
    <source>
        <dbReference type="ARBA" id="ARBA00022729"/>
    </source>
</evidence>
<feature type="transmembrane region" description="Helical" evidence="4">
    <location>
        <begin position="188"/>
        <end position="212"/>
    </location>
</feature>
<keyword evidence="2" id="KW-1015">Disulfide bond</keyword>
<feature type="compositionally biased region" description="Basic and acidic residues" evidence="3">
    <location>
        <begin position="499"/>
        <end position="514"/>
    </location>
</feature>
<feature type="region of interest" description="Disordered" evidence="3">
    <location>
        <begin position="101"/>
        <end position="172"/>
    </location>
</feature>
<feature type="region of interest" description="Disordered" evidence="3">
    <location>
        <begin position="452"/>
        <end position="472"/>
    </location>
</feature>
<feature type="compositionally biased region" description="Low complexity" evidence="3">
    <location>
        <begin position="103"/>
        <end position="139"/>
    </location>
</feature>
<organism evidence="7 8">
    <name type="scientific">Strongylocentrotus purpuratus</name>
    <name type="common">Purple sea urchin</name>
    <dbReference type="NCBI Taxonomy" id="7668"/>
    <lineage>
        <taxon>Eukaryota</taxon>
        <taxon>Metazoa</taxon>
        <taxon>Echinodermata</taxon>
        <taxon>Eleutherozoa</taxon>
        <taxon>Echinozoa</taxon>
        <taxon>Echinoidea</taxon>
        <taxon>Euechinoidea</taxon>
        <taxon>Echinacea</taxon>
        <taxon>Camarodonta</taxon>
        <taxon>Echinidea</taxon>
        <taxon>Strongylocentrotidae</taxon>
        <taxon>Strongylocentrotus</taxon>
    </lineage>
</organism>
<dbReference type="InParanoid" id="A0A7M7PUW7"/>
<feature type="chain" id="PRO_5029713041" description="EMI domain-containing protein" evidence="5">
    <location>
        <begin position="23"/>
        <end position="722"/>
    </location>
</feature>
<dbReference type="KEGG" id="spu:115919087"/>
<reference evidence="8" key="1">
    <citation type="submission" date="2015-02" db="EMBL/GenBank/DDBJ databases">
        <title>Genome sequencing for Strongylocentrotus purpuratus.</title>
        <authorList>
            <person name="Murali S."/>
            <person name="Liu Y."/>
            <person name="Vee V."/>
            <person name="English A."/>
            <person name="Wang M."/>
            <person name="Skinner E."/>
            <person name="Han Y."/>
            <person name="Muzny D.M."/>
            <person name="Worley K.C."/>
            <person name="Gibbs R.A."/>
        </authorList>
    </citation>
    <scope>NUCLEOTIDE SEQUENCE</scope>
</reference>
<feature type="region of interest" description="Disordered" evidence="3">
    <location>
        <begin position="607"/>
        <end position="704"/>
    </location>
</feature>
<name>A0A7M7PUW7_STRPU</name>
<dbReference type="InterPro" id="IPR011489">
    <property type="entry name" value="EMI_domain"/>
</dbReference>
<dbReference type="GeneID" id="115919087"/>
<keyword evidence="4" id="KW-1133">Transmembrane helix</keyword>
<accession>A0A7M7PUW7</accession>
<feature type="region of interest" description="Disordered" evidence="3">
    <location>
        <begin position="327"/>
        <end position="419"/>
    </location>
</feature>
<dbReference type="Proteomes" id="UP000007110">
    <property type="component" value="Unassembled WGS sequence"/>
</dbReference>
<feature type="compositionally biased region" description="Basic residues" evidence="3">
    <location>
        <begin position="388"/>
        <end position="400"/>
    </location>
</feature>
<evidence type="ECO:0000313" key="8">
    <source>
        <dbReference type="Proteomes" id="UP000007110"/>
    </source>
</evidence>
<evidence type="ECO:0000256" key="4">
    <source>
        <dbReference type="SAM" id="Phobius"/>
    </source>
</evidence>
<proteinExistence type="predicted"/>
<keyword evidence="1 5" id="KW-0732">Signal</keyword>
<feature type="domain" description="EMI" evidence="6">
    <location>
        <begin position="25"/>
        <end position="99"/>
    </location>
</feature>
<evidence type="ECO:0000313" key="7">
    <source>
        <dbReference type="EnsemblMetazoa" id="XP_030855398"/>
    </source>
</evidence>
<evidence type="ECO:0000259" key="6">
    <source>
        <dbReference type="PROSITE" id="PS51041"/>
    </source>
</evidence>
<dbReference type="PROSITE" id="PS51041">
    <property type="entry name" value="EMI"/>
    <property type="match status" value="1"/>
</dbReference>
<keyword evidence="4" id="KW-0472">Membrane</keyword>
<dbReference type="EnsemblMetazoa" id="XM_030999538">
    <property type="protein sequence ID" value="XP_030855398"/>
    <property type="gene ID" value="LOC115919087"/>
</dbReference>
<dbReference type="RefSeq" id="XP_030855398.1">
    <property type="nucleotide sequence ID" value="XM_030999538.1"/>
</dbReference>
<keyword evidence="4" id="KW-0812">Transmembrane</keyword>
<dbReference type="OrthoDB" id="10133558at2759"/>
<feature type="signal peptide" evidence="5">
    <location>
        <begin position="1"/>
        <end position="22"/>
    </location>
</feature>
<sequence length="722" mass="78823">MDSWSLSLLLLVCLSSLTSSIAQDGRCTKKVSRVVFYTETFTKSSTEVYYEKCGFLYLARCTRYRTVYSVGSRRPSRIGYVSDYECCPGWITEGTNCLPTQPPTTEAVTTTARPTTTKIPTTATTTTTSPSTTSRFTSSHNSNNNGDTQRHSRTRTSTTASPDNHIETSPVYVGGQGKSASLLSSRPMMMGISAVAVVVFLAMSIGGVVCGVRKFCPKKKPVGRMENESPTRRDSEAGIQTNGTVPNGAVGHGDRPKLKQKVKGHKGKLTATSNPGYDIMDLADTTQESSYEAIDPEAGPLKPHKFQKDAKGFECVNMSDLMPSSAKHLQTSPVKGRRPIGPAAVTENEYTAFADEPRTSPEPSQKKTVSKDNNNHRMGESMVGQRKPLPKPKPFPKTRRNPQPVEGSSNTCAPPSAANHLVAPPAVTAQYLDMSKGQTSPPTNVDRRICEREGASPRKPIKKFPSLEESPKSSIEDCTVDFRSNLSGLSSGNSNLYDHVGETRSEPTSRRGSEAKHAFATQGMYVLPGDLSPAITKKLQSVADEKMTCTYVLGDDVPGLAPRSPLFSDSYGPVGSNHDMARDSANELSNPYDVVVTPENRRKMLKPVITKRGYAEPRQDSMDQDSYYENQRRSTASLPNNSRKLSLPVQPHEDEEVYDFVEVKDSRSTTTGRPPKVAPKKPVLTSGQESQKAKEAIGRSRSGPSLLRYAELDSVYVNTSRF</sequence>
<feature type="compositionally biased region" description="Basic residues" evidence="3">
    <location>
        <begin position="258"/>
        <end position="268"/>
    </location>
</feature>
<evidence type="ECO:0000256" key="5">
    <source>
        <dbReference type="SAM" id="SignalP"/>
    </source>
</evidence>
<feature type="compositionally biased region" description="Basic and acidic residues" evidence="3">
    <location>
        <begin position="223"/>
        <end position="236"/>
    </location>
</feature>
<evidence type="ECO:0000256" key="2">
    <source>
        <dbReference type="ARBA" id="ARBA00023157"/>
    </source>
</evidence>
<dbReference type="Pfam" id="PF07546">
    <property type="entry name" value="EMI"/>
    <property type="match status" value="1"/>
</dbReference>
<dbReference type="OMA" id="ITEGSNC"/>
<protein>
    <recommendedName>
        <fullName evidence="6">EMI domain-containing protein</fullName>
    </recommendedName>
</protein>
<evidence type="ECO:0000256" key="3">
    <source>
        <dbReference type="SAM" id="MobiDB-lite"/>
    </source>
</evidence>
<reference evidence="7" key="2">
    <citation type="submission" date="2021-01" db="UniProtKB">
        <authorList>
            <consortium name="EnsemblMetazoa"/>
        </authorList>
    </citation>
    <scope>IDENTIFICATION</scope>
</reference>
<feature type="region of interest" description="Disordered" evidence="3">
    <location>
        <begin position="222"/>
        <end position="275"/>
    </location>
</feature>